<organism evidence="6 7">
    <name type="scientific">Salinicola rhizosphaerae</name>
    <dbReference type="NCBI Taxonomy" id="1443141"/>
    <lineage>
        <taxon>Bacteria</taxon>
        <taxon>Pseudomonadati</taxon>
        <taxon>Pseudomonadota</taxon>
        <taxon>Gammaproteobacteria</taxon>
        <taxon>Oceanospirillales</taxon>
        <taxon>Halomonadaceae</taxon>
        <taxon>Salinicola</taxon>
    </lineage>
</organism>
<gene>
    <name evidence="6" type="ORF">GCM10009038_00450</name>
</gene>
<keyword evidence="4 5" id="KW-0472">Membrane</keyword>
<dbReference type="SUPFAM" id="SSF161084">
    <property type="entry name" value="MAPEG domain-like"/>
    <property type="match status" value="1"/>
</dbReference>
<feature type="transmembrane region" description="Helical" evidence="5">
    <location>
        <begin position="80"/>
        <end position="102"/>
    </location>
</feature>
<dbReference type="Pfam" id="PF01124">
    <property type="entry name" value="MAPEG"/>
    <property type="match status" value="1"/>
</dbReference>
<dbReference type="Gene3D" id="1.20.120.550">
    <property type="entry name" value="Membrane associated eicosanoid/glutathione metabolism-like domain"/>
    <property type="match status" value="1"/>
</dbReference>
<feature type="transmembrane region" description="Helical" evidence="5">
    <location>
        <begin position="109"/>
        <end position="127"/>
    </location>
</feature>
<evidence type="ECO:0000313" key="7">
    <source>
        <dbReference type="Proteomes" id="UP000646745"/>
    </source>
</evidence>
<evidence type="ECO:0000256" key="5">
    <source>
        <dbReference type="SAM" id="Phobius"/>
    </source>
</evidence>
<dbReference type="PANTHER" id="PTHR35371:SF1">
    <property type="entry name" value="BLR7753 PROTEIN"/>
    <property type="match status" value="1"/>
</dbReference>
<keyword evidence="2 5" id="KW-0812">Transmembrane</keyword>
<dbReference type="InterPro" id="IPR023352">
    <property type="entry name" value="MAPEG-like_dom_sf"/>
</dbReference>
<dbReference type="InterPro" id="IPR001129">
    <property type="entry name" value="Membr-assoc_MAPEG"/>
</dbReference>
<evidence type="ECO:0000256" key="1">
    <source>
        <dbReference type="ARBA" id="ARBA00004370"/>
    </source>
</evidence>
<accession>A0ABQ3DLS2</accession>
<reference evidence="7" key="1">
    <citation type="journal article" date="2019" name="Int. J. Syst. Evol. Microbiol.">
        <title>The Global Catalogue of Microorganisms (GCM) 10K type strain sequencing project: providing services to taxonomists for standard genome sequencing and annotation.</title>
        <authorList>
            <consortium name="The Broad Institute Genomics Platform"/>
            <consortium name="The Broad Institute Genome Sequencing Center for Infectious Disease"/>
            <person name="Wu L."/>
            <person name="Ma J."/>
        </authorList>
    </citation>
    <scope>NUCLEOTIDE SEQUENCE [LARGE SCALE GENOMIC DNA]</scope>
    <source>
        <strain evidence="7">KCTC 32998</strain>
    </source>
</reference>
<name>A0ABQ3DLS2_9GAMM</name>
<evidence type="ECO:0000313" key="6">
    <source>
        <dbReference type="EMBL" id="GHB07175.1"/>
    </source>
</evidence>
<keyword evidence="3 5" id="KW-1133">Transmembrane helix</keyword>
<evidence type="ECO:0000256" key="2">
    <source>
        <dbReference type="ARBA" id="ARBA00022692"/>
    </source>
</evidence>
<protein>
    <recommendedName>
        <fullName evidence="8">MAPEG family protein</fullName>
    </recommendedName>
</protein>
<comment type="caution">
    <text evidence="6">The sequence shown here is derived from an EMBL/GenBank/DDBJ whole genome shotgun (WGS) entry which is preliminary data.</text>
</comment>
<evidence type="ECO:0000256" key="3">
    <source>
        <dbReference type="ARBA" id="ARBA00022989"/>
    </source>
</evidence>
<evidence type="ECO:0008006" key="8">
    <source>
        <dbReference type="Google" id="ProtNLM"/>
    </source>
</evidence>
<proteinExistence type="predicted"/>
<dbReference type="RefSeq" id="WP_189442596.1">
    <property type="nucleotide sequence ID" value="NZ_BMZI01000001.1"/>
</dbReference>
<evidence type="ECO:0000256" key="4">
    <source>
        <dbReference type="ARBA" id="ARBA00023136"/>
    </source>
</evidence>
<sequence length="128" mass="13943">MSTPLWCLLITALLPFWLAFWGSSVRQREFGKLDNHHPRQQYARLEGKGARLWAAQQNAWEALALFTAGVVAAQFSGGGWLADIASVVFVISRVGHALCYAMDLATARSAIFVVSFLGVLCLFATAIG</sequence>
<dbReference type="PANTHER" id="PTHR35371">
    <property type="entry name" value="INNER MEMBRANE PROTEIN"/>
    <property type="match status" value="1"/>
</dbReference>
<comment type="subcellular location">
    <subcellularLocation>
        <location evidence="1">Membrane</location>
    </subcellularLocation>
</comment>
<keyword evidence="7" id="KW-1185">Reference proteome</keyword>
<dbReference type="EMBL" id="BMZI01000001">
    <property type="protein sequence ID" value="GHB07175.1"/>
    <property type="molecule type" value="Genomic_DNA"/>
</dbReference>
<dbReference type="Proteomes" id="UP000646745">
    <property type="component" value="Unassembled WGS sequence"/>
</dbReference>